<dbReference type="AlphaFoldDB" id="A0A6I6GHI7"/>
<dbReference type="Proteomes" id="UP000426027">
    <property type="component" value="Chromosome"/>
</dbReference>
<evidence type="ECO:0000313" key="2">
    <source>
        <dbReference type="EMBL" id="QGW27865.1"/>
    </source>
</evidence>
<dbReference type="PANTHER" id="PTHR36973">
    <property type="entry name" value="SLL1456 PROTEIN-RELATED"/>
    <property type="match status" value="1"/>
</dbReference>
<keyword evidence="2" id="KW-0808">Transferase</keyword>
<protein>
    <submittedName>
        <fullName evidence="2">FkbM family methyltransferase</fullName>
    </submittedName>
</protein>
<dbReference type="Gene3D" id="3.40.50.150">
    <property type="entry name" value="Vaccinia Virus protein VP39"/>
    <property type="match status" value="1"/>
</dbReference>
<dbReference type="GO" id="GO:0008171">
    <property type="term" value="F:O-methyltransferase activity"/>
    <property type="evidence" value="ECO:0007669"/>
    <property type="project" value="TreeGrafter"/>
</dbReference>
<evidence type="ECO:0000259" key="1">
    <source>
        <dbReference type="Pfam" id="PF05050"/>
    </source>
</evidence>
<evidence type="ECO:0000313" key="3">
    <source>
        <dbReference type="Proteomes" id="UP000426027"/>
    </source>
</evidence>
<dbReference type="GO" id="GO:0032259">
    <property type="term" value="P:methylation"/>
    <property type="evidence" value="ECO:0007669"/>
    <property type="project" value="UniProtKB-KW"/>
</dbReference>
<dbReference type="RefSeq" id="WP_157478037.1">
    <property type="nucleotide sequence ID" value="NZ_CP046566.1"/>
</dbReference>
<gene>
    <name evidence="2" type="ORF">GLV81_06930</name>
</gene>
<dbReference type="EMBL" id="CP046566">
    <property type="protein sequence ID" value="QGW27865.1"/>
    <property type="molecule type" value="Genomic_DNA"/>
</dbReference>
<dbReference type="SUPFAM" id="SSF53335">
    <property type="entry name" value="S-adenosyl-L-methionine-dependent methyltransferases"/>
    <property type="match status" value="1"/>
</dbReference>
<reference evidence="2 3" key="1">
    <citation type="submission" date="2019-11" db="EMBL/GenBank/DDBJ databases">
        <authorList>
            <person name="Im W.T."/>
        </authorList>
    </citation>
    <scope>NUCLEOTIDE SEQUENCE [LARGE SCALE GENOMIC DNA]</scope>
    <source>
        <strain evidence="2 3">SB-02</strain>
    </source>
</reference>
<dbReference type="KEGG" id="fls:GLV81_06930"/>
<dbReference type="InterPro" id="IPR029063">
    <property type="entry name" value="SAM-dependent_MTases_sf"/>
</dbReference>
<feature type="domain" description="Methyltransferase FkbM" evidence="1">
    <location>
        <begin position="75"/>
        <end position="212"/>
    </location>
</feature>
<keyword evidence="2" id="KW-0489">Methyltransferase</keyword>
<dbReference type="PANTHER" id="PTHR36973:SF4">
    <property type="entry name" value="NODULATION PROTEIN"/>
    <property type="match status" value="1"/>
</dbReference>
<keyword evidence="3" id="KW-1185">Reference proteome</keyword>
<dbReference type="InterPro" id="IPR006342">
    <property type="entry name" value="FkbM_mtfrase"/>
</dbReference>
<sequence>MRTSFFRLRYHLGWKNALRVMWKAERDQFTTLKIDQYKHPIHFRSYKDDYDGFDFILVAQDYKFRLPHQPLTILDAGGNIGLAAVYFANRYPQAEIVSIEPSDYNYPYLQKNTQAYPQITALKGGLWGYPAHLQLVDKGRGHTSFEVAEVPAATPGAMKAYSIPEIMALKNWATIDLLKLDIEGSEKHVIENNPEEWLPRTKFIAVELHDRRIRDTSKAFFKVMSQYNFSMEPLRECLLFYNEDLVHMFDPYHTA</sequence>
<name>A0A6I6GHI7_9BACT</name>
<accession>A0A6I6GHI7</accession>
<proteinExistence type="predicted"/>
<dbReference type="InterPro" id="IPR053188">
    <property type="entry name" value="FkbM_Methyltransferase"/>
</dbReference>
<organism evidence="2 3">
    <name type="scientific">Phnomibacter ginsenosidimutans</name>
    <dbReference type="NCBI Taxonomy" id="2676868"/>
    <lineage>
        <taxon>Bacteria</taxon>
        <taxon>Pseudomonadati</taxon>
        <taxon>Bacteroidota</taxon>
        <taxon>Chitinophagia</taxon>
        <taxon>Chitinophagales</taxon>
        <taxon>Chitinophagaceae</taxon>
        <taxon>Phnomibacter</taxon>
    </lineage>
</organism>
<dbReference type="Pfam" id="PF05050">
    <property type="entry name" value="Methyltransf_21"/>
    <property type="match status" value="1"/>
</dbReference>
<dbReference type="NCBIfam" id="TIGR01444">
    <property type="entry name" value="fkbM_fam"/>
    <property type="match status" value="1"/>
</dbReference>